<evidence type="ECO:0000313" key="3">
    <source>
        <dbReference type="Proteomes" id="UP000623129"/>
    </source>
</evidence>
<comment type="caution">
    <text evidence="2">The sequence shown here is derived from an EMBL/GenBank/DDBJ whole genome shotgun (WGS) entry which is preliminary data.</text>
</comment>
<dbReference type="PANTHER" id="PTHR33739:SF3">
    <property type="entry name" value="OS07G0681500 PROTEIN"/>
    <property type="match status" value="1"/>
</dbReference>
<name>A0A833QZ54_9POAL</name>
<dbReference type="Proteomes" id="UP000623129">
    <property type="component" value="Unassembled WGS sequence"/>
</dbReference>
<feature type="compositionally biased region" description="Low complexity" evidence="1">
    <location>
        <begin position="818"/>
        <end position="845"/>
    </location>
</feature>
<dbReference type="InterPro" id="IPR039638">
    <property type="entry name" value="MED33A/B"/>
</dbReference>
<reference evidence="2" key="1">
    <citation type="submission" date="2020-01" db="EMBL/GenBank/DDBJ databases">
        <title>Genome sequence of Kobresia littledalei, the first chromosome-level genome in the family Cyperaceae.</title>
        <authorList>
            <person name="Qu G."/>
        </authorList>
    </citation>
    <scope>NUCLEOTIDE SEQUENCE</scope>
    <source>
        <strain evidence="2">C.B.Clarke</strain>
        <tissue evidence="2">Leaf</tissue>
    </source>
</reference>
<feature type="region of interest" description="Disordered" evidence="1">
    <location>
        <begin position="818"/>
        <end position="847"/>
    </location>
</feature>
<accession>A0A833QZ54</accession>
<evidence type="ECO:0000313" key="2">
    <source>
        <dbReference type="EMBL" id="KAF3330286.1"/>
    </source>
</evidence>
<evidence type="ECO:0000256" key="1">
    <source>
        <dbReference type="SAM" id="MobiDB-lite"/>
    </source>
</evidence>
<dbReference type="GO" id="GO:0016592">
    <property type="term" value="C:mediator complex"/>
    <property type="evidence" value="ECO:0007669"/>
    <property type="project" value="InterPro"/>
</dbReference>
<sequence length="1315" mass="144008">MEVSPSPTPDLDRTVMAAVTASETRGDPPFACAVEVSRCCVSDESSDSGSGSAFPSAELASILVSNLCFSHNTPFMWKLLEQAMANRLVYPLQVLALLTSRVIPNRRAQPEAYRLFLELIRRYSLSFSVVEAGYCRRRIMKYIEGAMQLSRTYQVEEIDFGTSVVLFVFSTITTLIDCALEDYGLPFASQSRVVNEGSQSSDLDARGKHRDHLKESNAFMALEALENISSEKKIQILLHLVYLNMPGPFNNLLQRLRFIEAHKLSTNSLAAVNHLLEKFFFNIQKAMNLEYLPNKRSILGYLLNTGSMNSPPSLLIGAGKGGCWIIFDIFMENSMERKTFCPGAVFEKLTELITTLQIINQASWQETFQALWLSALRLVQRGREPMIGPIPHLDSRMCMLLAIVPLSIAPLVKEESKTSIAGGNGILSKKQSLVACLQSLRQFSSLLSPPLAMVDITNNAATKAASFVRNFKAGSGNLGMMSSNYSSVKAVGNLLHLVVEACITRDLIDTSAYFWPGYVLPSVVTKDLDLILIQDSPWLSFMQGAPLTGPLQIALMATPATSIKELEKLNLLALNGTKEERTAASKILCGASLTRGWNIQECVVRIVVKLLSPPLLSDSPVSGDTSCYLPHMHMLSAVLSCLAHVDVIHILSLHGLVSEVAAALMPLCEAFGTMPPPPSYQSSNVDEVTVYSVFSFAFLFLIRLYKFYGPAQELLVSGRGGPVRPETTLDCLLLMRNNHVRNNEGHVANDTYSVHELPCHSVYIDSFPKLRNWYFQNQACVASVISGLCKSKPCCQVANLILNMIFRKINKVVVPVSTSMSSGAGSASTMTSSSRSESSGSVSDDSCQRPPLLPAWDMLEAIPFVLEAFLTACAYGQLSSRDLTTGLRNLVDFFPASVATITSYFSAEITRGVWKSVGMNGTEWPSPAEALYTFESEIKEVFAHVGVNIQNSYPRGTPPTLPLPLAALGSLTITFNMDKKSDYTRDVVGEALENCAAGCSWLSMLIIGSLWTQKARKWHDFAIYVATCAPFIHMKDPVAQLMHSCFKAFLGPASRDGSSLTSVRGVVGLLGQCASNNSDLHPGLLFVRTCHTFQDPHFCSDVIFKLVIEWSGKLADEQICGSPTQLKFGRVSLAATICIVRQVAIIGASLLCVAGRALLVQILFEETVPTSLLSQHEIRPGQVESISSMLQGYAISYLMFFSTAIVWGIGANSAGCKFWSSEGRARMISSHLDFIARVLEGRIVLGCDPSMWKAHVLCFVGLLVRFAPAWVMSAKLDTLRKISSGLRIWHEFDLALSLLKLGGMGAIEAVVESLF</sequence>
<gene>
    <name evidence="2" type="ORF">FCM35_KLT03640</name>
</gene>
<keyword evidence="3" id="KW-1185">Reference proteome</keyword>
<dbReference type="PANTHER" id="PTHR33739">
    <property type="entry name" value="OS07G0681500 PROTEIN"/>
    <property type="match status" value="1"/>
</dbReference>
<dbReference type="EMBL" id="SWLB01000013">
    <property type="protein sequence ID" value="KAF3330286.1"/>
    <property type="molecule type" value="Genomic_DNA"/>
</dbReference>
<dbReference type="OrthoDB" id="683212at2759"/>
<proteinExistence type="predicted"/>
<protein>
    <submittedName>
        <fullName evidence="2">Mediator of RNA polymerase II transcription subunit 33A-like isoform X2</fullName>
    </submittedName>
</protein>
<organism evidence="2 3">
    <name type="scientific">Carex littledalei</name>
    <dbReference type="NCBI Taxonomy" id="544730"/>
    <lineage>
        <taxon>Eukaryota</taxon>
        <taxon>Viridiplantae</taxon>
        <taxon>Streptophyta</taxon>
        <taxon>Embryophyta</taxon>
        <taxon>Tracheophyta</taxon>
        <taxon>Spermatophyta</taxon>
        <taxon>Magnoliopsida</taxon>
        <taxon>Liliopsida</taxon>
        <taxon>Poales</taxon>
        <taxon>Cyperaceae</taxon>
        <taxon>Cyperoideae</taxon>
        <taxon>Cariceae</taxon>
        <taxon>Carex</taxon>
        <taxon>Carex subgen. Euthyceras</taxon>
    </lineage>
</organism>
<dbReference type="GO" id="GO:2000762">
    <property type="term" value="P:regulation of phenylpropanoid metabolic process"/>
    <property type="evidence" value="ECO:0007669"/>
    <property type="project" value="InterPro"/>
</dbReference>